<evidence type="ECO:0000313" key="2">
    <source>
        <dbReference type="EMBL" id="CAC5389575.1"/>
    </source>
</evidence>
<evidence type="ECO:0000313" key="3">
    <source>
        <dbReference type="Proteomes" id="UP000507470"/>
    </source>
</evidence>
<name>A0A6J8BZW7_MYTCO</name>
<accession>A0A6J8BZW7</accession>
<evidence type="ECO:0000256" key="1">
    <source>
        <dbReference type="SAM" id="MobiDB-lite"/>
    </source>
</evidence>
<feature type="region of interest" description="Disordered" evidence="1">
    <location>
        <begin position="470"/>
        <end position="505"/>
    </location>
</feature>
<feature type="region of interest" description="Disordered" evidence="1">
    <location>
        <begin position="824"/>
        <end position="863"/>
    </location>
</feature>
<feature type="region of interest" description="Disordered" evidence="1">
    <location>
        <begin position="622"/>
        <end position="674"/>
    </location>
</feature>
<proteinExistence type="predicted"/>
<keyword evidence="3" id="KW-1185">Reference proteome</keyword>
<organism evidence="2 3">
    <name type="scientific">Mytilus coruscus</name>
    <name type="common">Sea mussel</name>
    <dbReference type="NCBI Taxonomy" id="42192"/>
    <lineage>
        <taxon>Eukaryota</taxon>
        <taxon>Metazoa</taxon>
        <taxon>Spiralia</taxon>
        <taxon>Lophotrochozoa</taxon>
        <taxon>Mollusca</taxon>
        <taxon>Bivalvia</taxon>
        <taxon>Autobranchia</taxon>
        <taxon>Pteriomorphia</taxon>
        <taxon>Mytilida</taxon>
        <taxon>Mytiloidea</taxon>
        <taxon>Mytilidae</taxon>
        <taxon>Mytilinae</taxon>
        <taxon>Mytilus</taxon>
    </lineage>
</organism>
<feature type="compositionally biased region" description="Polar residues" evidence="1">
    <location>
        <begin position="496"/>
        <end position="505"/>
    </location>
</feature>
<reference evidence="2 3" key="1">
    <citation type="submission" date="2020-06" db="EMBL/GenBank/DDBJ databases">
        <authorList>
            <person name="Li R."/>
            <person name="Bekaert M."/>
        </authorList>
    </citation>
    <scope>NUCLEOTIDE SEQUENCE [LARGE SCALE GENOMIC DNA]</scope>
    <source>
        <strain evidence="3">wild</strain>
    </source>
</reference>
<dbReference type="EMBL" id="CACVKT020004352">
    <property type="protein sequence ID" value="CAC5389575.1"/>
    <property type="molecule type" value="Genomic_DNA"/>
</dbReference>
<feature type="compositionally biased region" description="Polar residues" evidence="1">
    <location>
        <begin position="800"/>
        <end position="809"/>
    </location>
</feature>
<protein>
    <submittedName>
        <fullName evidence="2">Uncharacterized protein</fullName>
    </submittedName>
</protein>
<feature type="compositionally biased region" description="Polar residues" evidence="1">
    <location>
        <begin position="749"/>
        <end position="761"/>
    </location>
</feature>
<feature type="compositionally biased region" description="Basic and acidic residues" evidence="1">
    <location>
        <begin position="824"/>
        <end position="834"/>
    </location>
</feature>
<dbReference type="AlphaFoldDB" id="A0A6J8BZW7"/>
<feature type="compositionally biased region" description="Polar residues" evidence="1">
    <location>
        <begin position="663"/>
        <end position="674"/>
    </location>
</feature>
<feature type="region of interest" description="Disordered" evidence="1">
    <location>
        <begin position="749"/>
        <end position="770"/>
    </location>
</feature>
<feature type="compositionally biased region" description="Polar residues" evidence="1">
    <location>
        <begin position="623"/>
        <end position="653"/>
    </location>
</feature>
<sequence length="1123" mass="126018">MYWIPVYIVMIVTKITSHPVGLNTHQQFQSRSHNYEHSFVGVAKIDTKTVSPKIAIAKRNPALMRILKRQKTPTRESYILLRTSFKPSSSFMSFQKHFSGMNDIFRTFNLKPSPFILSKNLPNHHQTKAFIRRPNVSFVKKGTHHIPTDKNNKKGTDRYQIKDVHWYGPKVQESVKMSQQTQKQTLNKFGLPLTTNSQEIDKKYYSDEKKSSPVDKQYYSEVKSAPVNKQYHTSVNSSPKDFDRVTVNGRQLQQVNSLGKNIGLNQQTTNQNVYQHTEKTGQETERRTKPHDKNYHEHHLKQEMDGNSRLTNTKQEQFAIQGIAANSNGNSGIWKNRGTSGFVDRFTAKKNNDGYGHSRMQQSNKVIHHTSNNDVKHSGNIPNYTQQKESNSKISYPLISGKKTADTGYSESIISKSTNMANTQVKSYNKINSLDHSNNVNGQLQNNNDYGDNSRYIQHGRDNDVSFARRTQSNQSSDITERIQHQTMRRRRTENGMESKQMQQSKRNDGVAKYAQQAIQSNDQGYNVAGSSIAQQAIQSNDQGYNVAGSGIAQQDQRYNVAGNGIAQQAIQSNDQGYNVAGSGIAQQDQGYNVAGNGIAQQAIQHNGQVYDAAGSGVRESQLAESRNFNHRSNQNVVKNQMEKSANNQYTKDSNSKTEYIQEKSQSSGHSYGEINKQQLKQTGEKSYHMLKTTQTGDNLYGQIKLPQTTDIDGNGRYIHQTGGSYYDSTKDGLQLSKQSMHTGINNYGRSNDGVQNSKTDGNAGYLHQTSQTGGAKTNYGLTNSEFLQAITGGGDSWYSPRTTQTGDNQYGPENARISKSTETAKHIDTENMKHQSGTNTEKTVDSNFGFSQGSDSYDSKQQRVQIQNSYGRSTFMDNDNINGQTQLQLVENLGQSSQLQENMGQTSQLPVNLGKTSQVQERGGYKEHRVMQASNIHAPLSSKQTGNGYITSKVSQIPSDNVNNNFKQRIQSPIIVLSKGDSSFNQINENSHNGAQMPGAVLKDIVESHEVKRIYGNAIEKVNPTNVNVAKRKNVETTGAYRKTENVYHSGHKYGFNTESTRATEVYGNKIEKLNPTGLYKAKIEKPQSPEVYRMNKDNVKPTVTENIVMKLSSPSTYRRYK</sequence>
<dbReference type="OrthoDB" id="10393736at2759"/>
<feature type="compositionally biased region" description="Polar residues" evidence="1">
    <location>
        <begin position="835"/>
        <end position="857"/>
    </location>
</feature>
<gene>
    <name evidence="2" type="ORF">MCOR_24729</name>
</gene>
<dbReference type="Proteomes" id="UP000507470">
    <property type="component" value="Unassembled WGS sequence"/>
</dbReference>
<feature type="region of interest" description="Disordered" evidence="1">
    <location>
        <begin position="796"/>
        <end position="815"/>
    </location>
</feature>